<organism evidence="2 3">
    <name type="scientific">Segatella bryantii</name>
    <name type="common">Prevotella bryantii</name>
    <dbReference type="NCBI Taxonomy" id="77095"/>
    <lineage>
        <taxon>Bacteria</taxon>
        <taxon>Pseudomonadati</taxon>
        <taxon>Bacteroidota</taxon>
        <taxon>Bacteroidia</taxon>
        <taxon>Bacteroidales</taxon>
        <taxon>Prevotellaceae</taxon>
        <taxon>Segatella</taxon>
    </lineage>
</organism>
<dbReference type="Proteomes" id="UP000216189">
    <property type="component" value="Unassembled WGS sequence"/>
</dbReference>
<sequence length="160" mass="18472">MRKIIPVLFVLLLTMVACSSSIDYPLNNTVYTNYKLAGYVDTLKDTLTIWTVDQNNQRDTVFQSKANVDSCLVAMSYTRDQDILIFEVKSLDHQTYLDTVTVSKTNQPHFETVDCPPAYFHTITKVDYTTNALDSIRINKKEVNYDATTPHFYIYFKDLD</sequence>
<feature type="signal peptide" evidence="1">
    <location>
        <begin position="1"/>
        <end position="19"/>
    </location>
</feature>
<dbReference type="PROSITE" id="PS51257">
    <property type="entry name" value="PROKAR_LIPOPROTEIN"/>
    <property type="match status" value="1"/>
</dbReference>
<evidence type="ECO:0000313" key="2">
    <source>
        <dbReference type="EMBL" id="OYP56179.1"/>
    </source>
</evidence>
<protein>
    <recommendedName>
        <fullName evidence="4">Lipoprotein</fullName>
    </recommendedName>
</protein>
<accession>A0ABX4EK53</accession>
<gene>
    <name evidence="2" type="ORF">CIK91_03985</name>
</gene>
<dbReference type="RefSeq" id="WP_027454175.1">
    <property type="nucleotide sequence ID" value="NZ_CAJOJX010000012.1"/>
</dbReference>
<name>A0ABX4EK53_SEGBR</name>
<proteinExistence type="predicted"/>
<reference evidence="2 3" key="1">
    <citation type="submission" date="2017-08" db="EMBL/GenBank/DDBJ databases">
        <title>Comparative genomics of non-oral Prevotella species.</title>
        <authorList>
            <person name="Accetto T."/>
            <person name="Nograsek B."/>
            <person name="Avgustin G."/>
        </authorList>
    </citation>
    <scope>NUCLEOTIDE SEQUENCE [LARGE SCALE GENOMIC DNA]</scope>
    <source>
        <strain evidence="2 3">TC1-1</strain>
    </source>
</reference>
<dbReference type="Pfam" id="PF20050">
    <property type="entry name" value="DUF6452"/>
    <property type="match status" value="1"/>
</dbReference>
<evidence type="ECO:0000256" key="1">
    <source>
        <dbReference type="SAM" id="SignalP"/>
    </source>
</evidence>
<keyword evidence="1" id="KW-0732">Signal</keyword>
<dbReference type="InterPro" id="IPR045607">
    <property type="entry name" value="DUF6452"/>
</dbReference>
<dbReference type="GeneID" id="72479413"/>
<dbReference type="EMBL" id="NPJF01000024">
    <property type="protein sequence ID" value="OYP56179.1"/>
    <property type="molecule type" value="Genomic_DNA"/>
</dbReference>
<evidence type="ECO:0000313" key="3">
    <source>
        <dbReference type="Proteomes" id="UP000216189"/>
    </source>
</evidence>
<keyword evidence="3" id="KW-1185">Reference proteome</keyword>
<comment type="caution">
    <text evidence="2">The sequence shown here is derived from an EMBL/GenBank/DDBJ whole genome shotgun (WGS) entry which is preliminary data.</text>
</comment>
<evidence type="ECO:0008006" key="4">
    <source>
        <dbReference type="Google" id="ProtNLM"/>
    </source>
</evidence>
<feature type="chain" id="PRO_5045343405" description="Lipoprotein" evidence="1">
    <location>
        <begin position="20"/>
        <end position="160"/>
    </location>
</feature>